<keyword evidence="1" id="KW-0472">Membrane</keyword>
<dbReference type="EMBL" id="SMKW01000002">
    <property type="protein sequence ID" value="TDD56150.1"/>
    <property type="molecule type" value="Genomic_DNA"/>
</dbReference>
<protein>
    <submittedName>
        <fullName evidence="3">Endonuclease/exonuclease/phosphatase family protein</fullName>
    </submittedName>
</protein>
<keyword evidence="3" id="KW-0378">Hydrolase</keyword>
<proteinExistence type="predicted"/>
<feature type="domain" description="Endonuclease/exonuclease/phosphatase" evidence="2">
    <location>
        <begin position="89"/>
        <end position="269"/>
    </location>
</feature>
<dbReference type="GO" id="GO:0004527">
    <property type="term" value="F:exonuclease activity"/>
    <property type="evidence" value="ECO:0007669"/>
    <property type="project" value="UniProtKB-KW"/>
</dbReference>
<evidence type="ECO:0000313" key="4">
    <source>
        <dbReference type="Proteomes" id="UP000294947"/>
    </source>
</evidence>
<feature type="transmembrane region" description="Helical" evidence="1">
    <location>
        <begin position="57"/>
        <end position="75"/>
    </location>
</feature>
<evidence type="ECO:0000256" key="1">
    <source>
        <dbReference type="SAM" id="Phobius"/>
    </source>
</evidence>
<dbReference type="GO" id="GO:0004519">
    <property type="term" value="F:endonuclease activity"/>
    <property type="evidence" value="ECO:0007669"/>
    <property type="project" value="UniProtKB-KW"/>
</dbReference>
<sequence>MVIVAAAGGLALSIAGHTMIPDIAGAGTLLDSAAPWLGLMIPLLLVAGLVLQARTTLAMLIPALVWCLVFGANLLPHASAATGNMRVVSQNLYASNDNPAATAADLAATNADVVGVQELTDPGRRAIATVLGDDHPHHATIGTVGVWSRYPITEVDRVDLGLGWTRALRARLHTPHGPIEVYVVHLPSLRPESIDQRNQALDELADALRTDNSSRAIVLGDFNTASSDRAMQRLPSKARAVRQDTGSGFGFTWPARFPLVRLDHILQWGLHPTDTNTIHTRGTDHRAVLADFTA</sequence>
<dbReference type="Pfam" id="PF03372">
    <property type="entry name" value="Exo_endo_phos"/>
    <property type="match status" value="1"/>
</dbReference>
<keyword evidence="1" id="KW-1133">Transmembrane helix</keyword>
<evidence type="ECO:0000259" key="2">
    <source>
        <dbReference type="Pfam" id="PF03372"/>
    </source>
</evidence>
<gene>
    <name evidence="3" type="ORF">E1288_02095</name>
</gene>
<accession>A0A4R4ZDW9</accession>
<evidence type="ECO:0000313" key="3">
    <source>
        <dbReference type="EMBL" id="TDD56150.1"/>
    </source>
</evidence>
<dbReference type="InterPro" id="IPR036691">
    <property type="entry name" value="Endo/exonu/phosph_ase_sf"/>
</dbReference>
<name>A0A4R4ZDW9_9PSEU</name>
<keyword evidence="3" id="KW-0269">Exonuclease</keyword>
<dbReference type="Gene3D" id="3.60.10.10">
    <property type="entry name" value="Endonuclease/exonuclease/phosphatase"/>
    <property type="match status" value="1"/>
</dbReference>
<organism evidence="3 4">
    <name type="scientific">Saccharopolyspora elongata</name>
    <dbReference type="NCBI Taxonomy" id="2530387"/>
    <lineage>
        <taxon>Bacteria</taxon>
        <taxon>Bacillati</taxon>
        <taxon>Actinomycetota</taxon>
        <taxon>Actinomycetes</taxon>
        <taxon>Pseudonocardiales</taxon>
        <taxon>Pseudonocardiaceae</taxon>
        <taxon>Saccharopolyspora</taxon>
    </lineage>
</organism>
<keyword evidence="1" id="KW-0812">Transmembrane</keyword>
<dbReference type="OrthoDB" id="4316587at2"/>
<feature type="transmembrane region" description="Helical" evidence="1">
    <location>
        <begin position="32"/>
        <end position="50"/>
    </location>
</feature>
<keyword evidence="3" id="KW-0540">Nuclease</keyword>
<comment type="caution">
    <text evidence="3">The sequence shown here is derived from an EMBL/GenBank/DDBJ whole genome shotgun (WGS) entry which is preliminary data.</text>
</comment>
<dbReference type="AlphaFoldDB" id="A0A4R4ZDW9"/>
<dbReference type="InterPro" id="IPR005135">
    <property type="entry name" value="Endo/exonuclease/phosphatase"/>
</dbReference>
<reference evidence="3 4" key="1">
    <citation type="submission" date="2019-03" db="EMBL/GenBank/DDBJ databases">
        <title>Draft genome sequences of novel Actinobacteria.</title>
        <authorList>
            <person name="Sahin N."/>
            <person name="Ay H."/>
            <person name="Saygin H."/>
        </authorList>
    </citation>
    <scope>NUCLEOTIDE SEQUENCE [LARGE SCALE GENOMIC DNA]</scope>
    <source>
        <strain evidence="3 4">7K502</strain>
    </source>
</reference>
<dbReference type="SUPFAM" id="SSF56219">
    <property type="entry name" value="DNase I-like"/>
    <property type="match status" value="1"/>
</dbReference>
<keyword evidence="4" id="KW-1185">Reference proteome</keyword>
<dbReference type="Proteomes" id="UP000294947">
    <property type="component" value="Unassembled WGS sequence"/>
</dbReference>
<keyword evidence="3" id="KW-0255">Endonuclease</keyword>